<evidence type="ECO:0000313" key="2">
    <source>
        <dbReference type="Proteomes" id="UP001223761"/>
    </source>
</evidence>
<sequence length="47" mass="5300">MIEADMRFIDVQKNGIFGILGDQVFLSDPFAFQIAFAHPDSLWPPCT</sequence>
<dbReference type="Proteomes" id="UP001223761">
    <property type="component" value="Chromosome"/>
</dbReference>
<accession>A0ABY9MF97</accession>
<protein>
    <submittedName>
        <fullName evidence="1">Uncharacterized protein</fullName>
    </submittedName>
</protein>
<gene>
    <name evidence="1" type="ORF">RA955_14570</name>
</gene>
<name>A0ABY9MF97_9BACL</name>
<proteinExistence type="predicted"/>
<keyword evidence="2" id="KW-1185">Reference proteome</keyword>
<dbReference type="EMBL" id="CP133076">
    <property type="protein sequence ID" value="WMJ15924.1"/>
    <property type="molecule type" value="Genomic_DNA"/>
</dbReference>
<dbReference type="RefSeq" id="WP_239691209.1">
    <property type="nucleotide sequence ID" value="NZ_CP133076.1"/>
</dbReference>
<reference evidence="1 2" key="1">
    <citation type="submission" date="2023-08" db="EMBL/GenBank/DDBJ databases">
        <title>Genome sequencing of the thermostable Gram positive bacteria Geobacillus proteiniphilus strain T-6.</title>
        <authorList>
            <person name="Shulami S."/>
            <person name="Shoham Y."/>
        </authorList>
    </citation>
    <scope>NUCLEOTIDE SEQUENCE [LARGE SCALE GENOMIC DNA]</scope>
    <source>
        <strain evidence="1 2">T-6</strain>
    </source>
</reference>
<organism evidence="1 2">
    <name type="scientific">Geobacillus proteiniphilus</name>
    <dbReference type="NCBI Taxonomy" id="860353"/>
    <lineage>
        <taxon>Bacteria</taxon>
        <taxon>Bacillati</taxon>
        <taxon>Bacillota</taxon>
        <taxon>Bacilli</taxon>
        <taxon>Bacillales</taxon>
        <taxon>Anoxybacillaceae</taxon>
        <taxon>Geobacillus</taxon>
    </lineage>
</organism>
<evidence type="ECO:0000313" key="1">
    <source>
        <dbReference type="EMBL" id="WMJ15924.1"/>
    </source>
</evidence>